<organism evidence="1 2">
    <name type="scientific">Scleroderma citrinum Foug A</name>
    <dbReference type="NCBI Taxonomy" id="1036808"/>
    <lineage>
        <taxon>Eukaryota</taxon>
        <taxon>Fungi</taxon>
        <taxon>Dikarya</taxon>
        <taxon>Basidiomycota</taxon>
        <taxon>Agaricomycotina</taxon>
        <taxon>Agaricomycetes</taxon>
        <taxon>Agaricomycetidae</taxon>
        <taxon>Boletales</taxon>
        <taxon>Sclerodermatineae</taxon>
        <taxon>Sclerodermataceae</taxon>
        <taxon>Scleroderma</taxon>
    </lineage>
</organism>
<keyword evidence="2" id="KW-1185">Reference proteome</keyword>
<dbReference type="HOGENOM" id="CLU_2813936_0_0_1"/>
<gene>
    <name evidence="1" type="ORF">SCLCIDRAFT_1225490</name>
</gene>
<dbReference type="Proteomes" id="UP000053989">
    <property type="component" value="Unassembled WGS sequence"/>
</dbReference>
<protein>
    <submittedName>
        <fullName evidence="1">Uncharacterized protein</fullName>
    </submittedName>
</protein>
<accession>A0A0C3CNE1</accession>
<proteinExistence type="predicted"/>
<name>A0A0C3CNE1_9AGAM</name>
<evidence type="ECO:0000313" key="2">
    <source>
        <dbReference type="Proteomes" id="UP000053989"/>
    </source>
</evidence>
<dbReference type="AlphaFoldDB" id="A0A0C3CNE1"/>
<dbReference type="InParanoid" id="A0A0C3CNE1"/>
<dbReference type="EMBL" id="KN822696">
    <property type="protein sequence ID" value="KIM50115.1"/>
    <property type="molecule type" value="Genomic_DNA"/>
</dbReference>
<reference evidence="1 2" key="1">
    <citation type="submission" date="2014-04" db="EMBL/GenBank/DDBJ databases">
        <authorList>
            <consortium name="DOE Joint Genome Institute"/>
            <person name="Kuo A."/>
            <person name="Kohler A."/>
            <person name="Nagy L.G."/>
            <person name="Floudas D."/>
            <person name="Copeland A."/>
            <person name="Barry K.W."/>
            <person name="Cichocki N."/>
            <person name="Veneault-Fourrey C."/>
            <person name="LaButti K."/>
            <person name="Lindquist E.A."/>
            <person name="Lipzen A."/>
            <person name="Lundell T."/>
            <person name="Morin E."/>
            <person name="Murat C."/>
            <person name="Sun H."/>
            <person name="Tunlid A."/>
            <person name="Henrissat B."/>
            <person name="Grigoriev I.V."/>
            <person name="Hibbett D.S."/>
            <person name="Martin F."/>
            <person name="Nordberg H.P."/>
            <person name="Cantor M.N."/>
            <person name="Hua S.X."/>
        </authorList>
    </citation>
    <scope>NUCLEOTIDE SEQUENCE [LARGE SCALE GENOMIC DNA]</scope>
    <source>
        <strain evidence="1 2">Foug A</strain>
    </source>
</reference>
<reference evidence="2" key="2">
    <citation type="submission" date="2015-01" db="EMBL/GenBank/DDBJ databases">
        <title>Evolutionary Origins and Diversification of the Mycorrhizal Mutualists.</title>
        <authorList>
            <consortium name="DOE Joint Genome Institute"/>
            <consortium name="Mycorrhizal Genomics Consortium"/>
            <person name="Kohler A."/>
            <person name="Kuo A."/>
            <person name="Nagy L.G."/>
            <person name="Floudas D."/>
            <person name="Copeland A."/>
            <person name="Barry K.W."/>
            <person name="Cichocki N."/>
            <person name="Veneault-Fourrey C."/>
            <person name="LaButti K."/>
            <person name="Lindquist E.A."/>
            <person name="Lipzen A."/>
            <person name="Lundell T."/>
            <person name="Morin E."/>
            <person name="Murat C."/>
            <person name="Riley R."/>
            <person name="Ohm R."/>
            <person name="Sun H."/>
            <person name="Tunlid A."/>
            <person name="Henrissat B."/>
            <person name="Grigoriev I.V."/>
            <person name="Hibbett D.S."/>
            <person name="Martin F."/>
        </authorList>
    </citation>
    <scope>NUCLEOTIDE SEQUENCE [LARGE SCALE GENOMIC DNA]</scope>
    <source>
        <strain evidence="2">Foug A</strain>
    </source>
</reference>
<sequence>MAFRSNWRAAIQVYIRDLHCSRIIGFGRSLPDYLGILLFSRFENSCSPSVSEISRGRRSLRRVLQQR</sequence>
<evidence type="ECO:0000313" key="1">
    <source>
        <dbReference type="EMBL" id="KIM50115.1"/>
    </source>
</evidence>